<sequence length="190" mass="22214">MKHLNYTLEYTDNLGTLDFSQQELNSIPNEIKHLSEEIDEKYSGKKKPLKEIILPGKDITELSREDFQNLNRFDVIHLIGLRMKRLSSDIRLLTHPIVVNFSWSDLVELPAEIYALEQLRSIRVNWTAIENFDQKIKNLKKLMDIEVSETPFLRTIYRIQDNDQLPGSDAEKAVWSIKLLLDEMGCELLE</sequence>
<dbReference type="Proteomes" id="UP001403385">
    <property type="component" value="Unassembled WGS sequence"/>
</dbReference>
<comment type="caution">
    <text evidence="1">The sequence shown here is derived from an EMBL/GenBank/DDBJ whole genome shotgun (WGS) entry which is preliminary data.</text>
</comment>
<accession>A0AAW9S7U0</accession>
<keyword evidence="2" id="KW-1185">Reference proteome</keyword>
<name>A0AAW9S7U0_9BACT</name>
<dbReference type="SUPFAM" id="SSF52058">
    <property type="entry name" value="L domain-like"/>
    <property type="match status" value="1"/>
</dbReference>
<reference evidence="1 2" key="1">
    <citation type="submission" date="2024-04" db="EMBL/GenBank/DDBJ databases">
        <title>Novel genus in family Flammeovirgaceae.</title>
        <authorList>
            <person name="Nguyen T.H."/>
            <person name="Vuong T.Q."/>
            <person name="Le H."/>
            <person name="Kim S.-G."/>
        </authorList>
    </citation>
    <scope>NUCLEOTIDE SEQUENCE [LARGE SCALE GENOMIC DNA]</scope>
    <source>
        <strain evidence="1 2">JCM 23209</strain>
    </source>
</reference>
<evidence type="ECO:0000313" key="2">
    <source>
        <dbReference type="Proteomes" id="UP001403385"/>
    </source>
</evidence>
<organism evidence="1 2">
    <name type="scientific">Rapidithrix thailandica</name>
    <dbReference type="NCBI Taxonomy" id="413964"/>
    <lineage>
        <taxon>Bacteria</taxon>
        <taxon>Pseudomonadati</taxon>
        <taxon>Bacteroidota</taxon>
        <taxon>Cytophagia</taxon>
        <taxon>Cytophagales</taxon>
        <taxon>Flammeovirgaceae</taxon>
        <taxon>Rapidithrix</taxon>
    </lineage>
</organism>
<dbReference type="RefSeq" id="WP_346821847.1">
    <property type="nucleotide sequence ID" value="NZ_JBDKWZ010000007.1"/>
</dbReference>
<dbReference type="AlphaFoldDB" id="A0AAW9S7U0"/>
<evidence type="ECO:0000313" key="1">
    <source>
        <dbReference type="EMBL" id="MEN7549076.1"/>
    </source>
</evidence>
<protein>
    <submittedName>
        <fullName evidence="1">Uncharacterized protein</fullName>
    </submittedName>
</protein>
<dbReference type="Gene3D" id="3.80.10.10">
    <property type="entry name" value="Ribonuclease Inhibitor"/>
    <property type="match status" value="1"/>
</dbReference>
<gene>
    <name evidence="1" type="ORF">AAG747_14230</name>
</gene>
<dbReference type="InterPro" id="IPR032675">
    <property type="entry name" value="LRR_dom_sf"/>
</dbReference>
<proteinExistence type="predicted"/>
<dbReference type="EMBL" id="JBDKWZ010000007">
    <property type="protein sequence ID" value="MEN7549076.1"/>
    <property type="molecule type" value="Genomic_DNA"/>
</dbReference>